<evidence type="ECO:0000256" key="6">
    <source>
        <dbReference type="ARBA" id="ARBA00023277"/>
    </source>
</evidence>
<comment type="similarity">
    <text evidence="2 7">Belongs to the glucose-6-phosphate dehydrogenase family.</text>
</comment>
<evidence type="ECO:0000259" key="8">
    <source>
        <dbReference type="Pfam" id="PF00479"/>
    </source>
</evidence>
<comment type="pathway">
    <text evidence="1 7">Carbohydrate degradation; pentose phosphate pathway; D-ribulose 5-phosphate from D-glucose 6-phosphate (oxidative stage): step 1/3.</text>
</comment>
<dbReference type="UniPathway" id="UPA00115">
    <property type="reaction ID" value="UER00408"/>
</dbReference>
<feature type="binding site" evidence="7">
    <location>
        <position position="155"/>
    </location>
    <ligand>
        <name>NADP(+)</name>
        <dbReference type="ChEBI" id="CHEBI:58349"/>
    </ligand>
</feature>
<dbReference type="PRINTS" id="PR00079">
    <property type="entry name" value="G6PDHDRGNASE"/>
</dbReference>
<proteinExistence type="inferred from homology"/>
<dbReference type="GO" id="GO:0050661">
    <property type="term" value="F:NADP binding"/>
    <property type="evidence" value="ECO:0007669"/>
    <property type="project" value="UniProtKB-UniRule"/>
</dbReference>
<dbReference type="SUPFAM" id="SSF51735">
    <property type="entry name" value="NAD(P)-binding Rossmann-fold domains"/>
    <property type="match status" value="1"/>
</dbReference>
<evidence type="ECO:0000256" key="4">
    <source>
        <dbReference type="ARBA" id="ARBA00022857"/>
    </source>
</evidence>
<dbReference type="InterPro" id="IPR022674">
    <property type="entry name" value="G6P_DH_NAD-bd"/>
</dbReference>
<dbReference type="Gene3D" id="3.40.50.720">
    <property type="entry name" value="NAD(P)-binding Rossmann-like Domain"/>
    <property type="match status" value="1"/>
</dbReference>
<dbReference type="GO" id="GO:0005829">
    <property type="term" value="C:cytosol"/>
    <property type="evidence" value="ECO:0007669"/>
    <property type="project" value="TreeGrafter"/>
</dbReference>
<dbReference type="Gene3D" id="3.30.360.10">
    <property type="entry name" value="Dihydrodipicolinate Reductase, domain 2"/>
    <property type="match status" value="1"/>
</dbReference>
<feature type="domain" description="Glucose-6-phosphate dehydrogenase NAD-binding" evidence="8">
    <location>
        <begin position="9"/>
        <end position="194"/>
    </location>
</feature>
<evidence type="ECO:0000256" key="1">
    <source>
        <dbReference type="ARBA" id="ARBA00004937"/>
    </source>
</evidence>
<feature type="binding site" evidence="7">
    <location>
        <position position="185"/>
    </location>
    <ligand>
        <name>substrate</name>
    </ligand>
</feature>
<comment type="caution">
    <text evidence="7">Lacks conserved residue(s) required for the propagation of feature annotation.</text>
</comment>
<keyword evidence="6 7" id="KW-0119">Carbohydrate metabolism</keyword>
<dbReference type="Pfam" id="PF02781">
    <property type="entry name" value="G6PD_C"/>
    <property type="match status" value="1"/>
</dbReference>
<evidence type="ECO:0000313" key="11">
    <source>
        <dbReference type="Proteomes" id="UP000005808"/>
    </source>
</evidence>
<dbReference type="InterPro" id="IPR019796">
    <property type="entry name" value="G6P_DH_AS"/>
</dbReference>
<dbReference type="GO" id="GO:0004345">
    <property type="term" value="F:glucose-6-phosphate dehydrogenase activity"/>
    <property type="evidence" value="ECO:0007669"/>
    <property type="project" value="UniProtKB-UniRule"/>
</dbReference>
<comment type="function">
    <text evidence="7">Catalyzes the oxidation of glucose 6-phosphate to 6-phosphogluconolactone.</text>
</comment>
<keyword evidence="5 7" id="KW-0560">Oxidoreductase</keyword>
<evidence type="ECO:0000256" key="2">
    <source>
        <dbReference type="ARBA" id="ARBA00009975"/>
    </source>
</evidence>
<dbReference type="HAMAP" id="MF_00966">
    <property type="entry name" value="G6PD"/>
    <property type="match status" value="1"/>
</dbReference>
<dbReference type="AlphaFoldDB" id="H1S7Z1"/>
<dbReference type="PROSITE" id="PS00069">
    <property type="entry name" value="G6P_DEHYDROGENASE"/>
    <property type="match status" value="1"/>
</dbReference>
<feature type="binding site" evidence="7">
    <location>
        <position position="189"/>
    </location>
    <ligand>
        <name>substrate</name>
    </ligand>
</feature>
<evidence type="ECO:0000256" key="5">
    <source>
        <dbReference type="ARBA" id="ARBA00023002"/>
    </source>
</evidence>
<dbReference type="InterPro" id="IPR022675">
    <property type="entry name" value="G6P_DH_C"/>
</dbReference>
<dbReference type="SUPFAM" id="SSF55347">
    <property type="entry name" value="Glyceraldehyde-3-phosphate dehydrogenase-like, C-terminal domain"/>
    <property type="match status" value="1"/>
</dbReference>
<protein>
    <recommendedName>
        <fullName evidence="7">Glucose-6-phosphate 1-dehydrogenase</fullName>
        <shortName evidence="7">G6PD</shortName>
        <ecNumber evidence="7">1.1.1.49</ecNumber>
    </recommendedName>
</protein>
<dbReference type="Proteomes" id="UP000005808">
    <property type="component" value="Unassembled WGS sequence"/>
</dbReference>
<dbReference type="RefSeq" id="WP_006159536.1">
    <property type="nucleotide sequence ID" value="NZ_AHJE01000049.1"/>
</dbReference>
<name>H1S7Z1_9BURK</name>
<feature type="binding site" evidence="7">
    <location>
        <position position="223"/>
    </location>
    <ligand>
        <name>substrate</name>
    </ligand>
</feature>
<dbReference type="NCBIfam" id="NF009492">
    <property type="entry name" value="PRK12853.1-3"/>
    <property type="match status" value="1"/>
</dbReference>
<dbReference type="InterPro" id="IPR001282">
    <property type="entry name" value="G6P_DH"/>
</dbReference>
<feature type="binding site" evidence="7">
    <location>
        <position position="242"/>
    </location>
    <ligand>
        <name>substrate</name>
    </ligand>
</feature>
<comment type="caution">
    <text evidence="10">The sequence shown here is derived from an EMBL/GenBank/DDBJ whole genome shotgun (WGS) entry which is preliminary data.</text>
</comment>
<feature type="binding site" evidence="7">
    <location>
        <position position="347"/>
    </location>
    <ligand>
        <name>substrate</name>
    </ligand>
</feature>
<evidence type="ECO:0000313" key="10">
    <source>
        <dbReference type="EMBL" id="EHP41390.1"/>
    </source>
</evidence>
<evidence type="ECO:0000256" key="3">
    <source>
        <dbReference type="ARBA" id="ARBA00022526"/>
    </source>
</evidence>
<feature type="domain" description="Glucose-6-phosphate dehydrogenase C-terminal" evidence="9">
    <location>
        <begin position="196"/>
        <end position="493"/>
    </location>
</feature>
<keyword evidence="4 7" id="KW-0521">NADP</keyword>
<feature type="active site" description="Proton acceptor" evidence="7">
    <location>
        <position position="247"/>
    </location>
</feature>
<organism evidence="10 11">
    <name type="scientific">Cupriavidus basilensis OR16</name>
    <dbReference type="NCBI Taxonomy" id="1127483"/>
    <lineage>
        <taxon>Bacteria</taxon>
        <taxon>Pseudomonadati</taxon>
        <taxon>Pseudomonadota</taxon>
        <taxon>Betaproteobacteria</taxon>
        <taxon>Burkholderiales</taxon>
        <taxon>Burkholderiaceae</taxon>
        <taxon>Cupriavidus</taxon>
    </lineage>
</organism>
<dbReference type="InterPro" id="IPR036291">
    <property type="entry name" value="NAD(P)-bd_dom_sf"/>
</dbReference>
<dbReference type="PANTHER" id="PTHR23429">
    <property type="entry name" value="GLUCOSE-6-PHOSPHATE 1-DEHYDROGENASE G6PD"/>
    <property type="match status" value="1"/>
</dbReference>
<sequence>MSLPEFDLVIFGGTGDLACRKLIPALFDAHRTGLLHAQGRILATGTKPMERASLISMLEERARPMVQPGVPIAGGDPDDLGFQGCWESFLHRIDYLHVDTSQDKDFEALSECIAQHAAKVVVCYLATPPHLFAQICEQLARVGMNKRNVRVVLEKPLGHDLESSEAINDAVARFFEEDQIYRIDHYLGKEPVQNLMAIRFGNTLFEPLWRREWIRDVQITIAEELGVEQRGTFYDRTGALRDMLQSHLLQLLCMVAMEPPATLDADAIRDEKLKVLKALTPMSPQCVVERTVRGQYRPGAADGHPVPGYREEADVTLDSQTETFVAIKAEIANWRWAGVPFYLRTGKRMASRLAEIVVHFHSVPHELFPRPLGLSAQNRLVISLQPEESIRLYLFTKAPGDTVSLRETYLDLDLARTSTERRAGAYERLLLDVIHGRLGLFVRRDEQAQAWRWVKPIIQTWSSGSPPLKLYTAGTSGPAASSALLSRDGVAWHEEI</sequence>
<comment type="catalytic activity">
    <reaction evidence="7">
        <text>D-glucose 6-phosphate + NADP(+) = 6-phospho-D-glucono-1,5-lactone + NADPH + H(+)</text>
        <dbReference type="Rhea" id="RHEA:15841"/>
        <dbReference type="ChEBI" id="CHEBI:15378"/>
        <dbReference type="ChEBI" id="CHEBI:57783"/>
        <dbReference type="ChEBI" id="CHEBI:57955"/>
        <dbReference type="ChEBI" id="CHEBI:58349"/>
        <dbReference type="ChEBI" id="CHEBI:61548"/>
        <dbReference type="EC" id="1.1.1.49"/>
    </reaction>
</comment>
<dbReference type="PANTHER" id="PTHR23429:SF0">
    <property type="entry name" value="GLUCOSE-6-PHOSPHATE 1-DEHYDROGENASE"/>
    <property type="match status" value="1"/>
</dbReference>
<gene>
    <name evidence="7" type="primary">zwf</name>
    <name evidence="10" type="ORF">OR16_20427</name>
</gene>
<dbReference type="GO" id="GO:0009051">
    <property type="term" value="P:pentose-phosphate shunt, oxidative branch"/>
    <property type="evidence" value="ECO:0007669"/>
    <property type="project" value="TreeGrafter"/>
</dbReference>
<reference evidence="10 11" key="1">
    <citation type="journal article" date="2012" name="J. Bacteriol.">
        <title>De Novo Genome Project of Cupriavidus basilensis OR16.</title>
        <authorList>
            <person name="Cserhati M."/>
            <person name="Kriszt B."/>
            <person name="Szoboszlay S."/>
            <person name="Toth A."/>
            <person name="Szabo I."/>
            <person name="Tancsics A."/>
            <person name="Nagy I."/>
            <person name="Horvath B."/>
            <person name="Nagy I."/>
            <person name="Kukolya J."/>
        </authorList>
    </citation>
    <scope>NUCLEOTIDE SEQUENCE [LARGE SCALE GENOMIC DNA]</scope>
    <source>
        <strain evidence="10 11">OR16</strain>
    </source>
</reference>
<evidence type="ECO:0000259" key="9">
    <source>
        <dbReference type="Pfam" id="PF02781"/>
    </source>
</evidence>
<dbReference type="PIRSF" id="PIRSF000110">
    <property type="entry name" value="G6PD"/>
    <property type="match status" value="1"/>
</dbReference>
<dbReference type="EC" id="1.1.1.49" evidence="7"/>
<dbReference type="GO" id="GO:0006006">
    <property type="term" value="P:glucose metabolic process"/>
    <property type="evidence" value="ECO:0007669"/>
    <property type="project" value="UniProtKB-KW"/>
</dbReference>
<evidence type="ECO:0000256" key="7">
    <source>
        <dbReference type="HAMAP-Rule" id="MF_00966"/>
    </source>
</evidence>
<dbReference type="EMBL" id="AHJE01000049">
    <property type="protein sequence ID" value="EHP41390.1"/>
    <property type="molecule type" value="Genomic_DNA"/>
</dbReference>
<dbReference type="NCBIfam" id="TIGR00871">
    <property type="entry name" value="zwf"/>
    <property type="match status" value="1"/>
</dbReference>
<dbReference type="PATRIC" id="fig|1127483.3.peg.4098"/>
<dbReference type="OrthoDB" id="9802739at2"/>
<accession>H1S7Z1</accession>
<keyword evidence="3 7" id="KW-0313">Glucose metabolism</keyword>
<dbReference type="Pfam" id="PF00479">
    <property type="entry name" value="G6PD_N"/>
    <property type="match status" value="1"/>
</dbReference>